<proteinExistence type="predicted"/>
<dbReference type="EMBL" id="SJPO01000001">
    <property type="protein sequence ID" value="TWT85930.1"/>
    <property type="molecule type" value="Genomic_DNA"/>
</dbReference>
<evidence type="ECO:0000313" key="2">
    <source>
        <dbReference type="Proteomes" id="UP000318478"/>
    </source>
</evidence>
<reference evidence="1 2" key="1">
    <citation type="submission" date="2019-02" db="EMBL/GenBank/DDBJ databases">
        <title>Deep-cultivation of Planctomycetes and their phenomic and genomic characterization uncovers novel biology.</title>
        <authorList>
            <person name="Wiegand S."/>
            <person name="Jogler M."/>
            <person name="Boedeker C."/>
            <person name="Pinto D."/>
            <person name="Vollmers J."/>
            <person name="Rivas-Marin E."/>
            <person name="Kohn T."/>
            <person name="Peeters S.H."/>
            <person name="Heuer A."/>
            <person name="Rast P."/>
            <person name="Oberbeckmann S."/>
            <person name="Bunk B."/>
            <person name="Jeske O."/>
            <person name="Meyerdierks A."/>
            <person name="Storesund J.E."/>
            <person name="Kallscheuer N."/>
            <person name="Luecker S."/>
            <person name="Lage O.M."/>
            <person name="Pohl T."/>
            <person name="Merkel B.J."/>
            <person name="Hornburger P."/>
            <person name="Mueller R.-W."/>
            <person name="Bruemmer F."/>
            <person name="Labrenz M."/>
            <person name="Spormann A.M."/>
            <person name="Op Den Camp H."/>
            <person name="Overmann J."/>
            <person name="Amann R."/>
            <person name="Jetten M.S.M."/>
            <person name="Mascher T."/>
            <person name="Medema M.H."/>
            <person name="Devos D.P."/>
            <person name="Kaster A.-K."/>
            <person name="Ovreas L."/>
            <person name="Rohde M."/>
            <person name="Galperin M.Y."/>
            <person name="Jogler C."/>
        </authorList>
    </citation>
    <scope>NUCLEOTIDE SEQUENCE [LARGE SCALE GENOMIC DNA]</scope>
    <source>
        <strain evidence="1 2">Pla123a</strain>
    </source>
</reference>
<comment type="caution">
    <text evidence="1">The sequence shown here is derived from an EMBL/GenBank/DDBJ whole genome shotgun (WGS) entry which is preliminary data.</text>
</comment>
<organism evidence="1 2">
    <name type="scientific">Posidoniimonas polymericola</name>
    <dbReference type="NCBI Taxonomy" id="2528002"/>
    <lineage>
        <taxon>Bacteria</taxon>
        <taxon>Pseudomonadati</taxon>
        <taxon>Planctomycetota</taxon>
        <taxon>Planctomycetia</taxon>
        <taxon>Pirellulales</taxon>
        <taxon>Lacipirellulaceae</taxon>
        <taxon>Posidoniimonas</taxon>
    </lineage>
</organism>
<name>A0A5C5ZFP7_9BACT</name>
<dbReference type="Proteomes" id="UP000318478">
    <property type="component" value="Unassembled WGS sequence"/>
</dbReference>
<sequence length="84" mass="9044">MTLSQEQLEWIVAEVVRRLQAGGVTLQAAAAPKQELALSERLVTLETLRGRLAGVSRLRVEAGAIVTPAVVDLLKDNQVQLVKG</sequence>
<evidence type="ECO:0000313" key="1">
    <source>
        <dbReference type="EMBL" id="TWT85930.1"/>
    </source>
</evidence>
<accession>A0A5C5ZFP7</accession>
<gene>
    <name evidence="1" type="ORF">Pla123a_07370</name>
</gene>
<dbReference type="AlphaFoldDB" id="A0A5C5ZFP7"/>
<dbReference type="RefSeq" id="WP_146584149.1">
    <property type="nucleotide sequence ID" value="NZ_SJPO01000001.1"/>
</dbReference>
<keyword evidence="2" id="KW-1185">Reference proteome</keyword>
<protein>
    <submittedName>
        <fullName evidence="1">Uncharacterized protein</fullName>
    </submittedName>
</protein>
<dbReference type="OrthoDB" id="289869at2"/>